<comment type="subcellular location">
    <subcellularLocation>
        <location evidence="1">Cell envelope</location>
    </subcellularLocation>
</comment>
<evidence type="ECO:0000313" key="7">
    <source>
        <dbReference type="EMBL" id="NQX46406.1"/>
    </source>
</evidence>
<dbReference type="InterPro" id="IPR051313">
    <property type="entry name" value="Bact_iron-sidero_bind"/>
</dbReference>
<proteinExistence type="inferred from homology"/>
<evidence type="ECO:0000256" key="4">
    <source>
        <dbReference type="ARBA" id="ARBA00022729"/>
    </source>
</evidence>
<feature type="signal peptide" evidence="5">
    <location>
        <begin position="1"/>
        <end position="33"/>
    </location>
</feature>
<feature type="chain" id="PRO_5046600596" evidence="5">
    <location>
        <begin position="34"/>
        <end position="363"/>
    </location>
</feature>
<dbReference type="InterPro" id="IPR002491">
    <property type="entry name" value="ABC_transptr_periplasmic_BD"/>
</dbReference>
<dbReference type="PANTHER" id="PTHR30532:SF24">
    <property type="entry name" value="FERRIC ENTEROBACTIN-BINDING PERIPLASMIC PROTEIN FEPB"/>
    <property type="match status" value="1"/>
</dbReference>
<evidence type="ECO:0000256" key="5">
    <source>
        <dbReference type="SAM" id="SignalP"/>
    </source>
</evidence>
<dbReference type="RefSeq" id="WP_173133949.1">
    <property type="nucleotide sequence ID" value="NZ_JABMKX010000007.1"/>
</dbReference>
<dbReference type="Gene3D" id="3.40.50.1980">
    <property type="entry name" value="Nitrogenase molybdenum iron protein domain"/>
    <property type="match status" value="2"/>
</dbReference>
<dbReference type="PROSITE" id="PS50983">
    <property type="entry name" value="FE_B12_PBP"/>
    <property type="match status" value="1"/>
</dbReference>
<comment type="similarity">
    <text evidence="2">Belongs to the bacterial solute-binding protein 8 family.</text>
</comment>
<reference evidence="7 8" key="1">
    <citation type="submission" date="2020-05" db="EMBL/GenBank/DDBJ databases">
        <title>Paenibacillus glebae, sp. nov., Paenibacillus humi sp. nov., Paenibacillus pedi sp. nov., Paenibacillus terrestris sp. nov. and Paenibacillus terricola sp. nov., isolated from a forest top soil sample.</title>
        <authorList>
            <person name="Qi S."/>
            <person name="Carlier A."/>
            <person name="Cnockaert M."/>
            <person name="Vandamme P."/>
        </authorList>
    </citation>
    <scope>NUCLEOTIDE SEQUENCE [LARGE SCALE GENOMIC DNA]</scope>
    <source>
        <strain evidence="7 8">LMG 29502</strain>
    </source>
</reference>
<dbReference type="CDD" id="cd01146">
    <property type="entry name" value="FhuD"/>
    <property type="match status" value="1"/>
</dbReference>
<evidence type="ECO:0000256" key="2">
    <source>
        <dbReference type="ARBA" id="ARBA00008814"/>
    </source>
</evidence>
<sequence length="363" mass="38613">MNSTRKFSLKTLFIPLALTIALVGCSSNQSNSAASPSPAATAAATSEATSTEAPAAQAEVTYPITIKHALGEAVIKSKPERVVTVQWANHDVALALGVVPVGFSAANFGVQDGSGLLPWTADKLKELNVTDPNVFQDTDGLDFEAISDANPDVILAAYSGLTKEDYDTLSQIAPVVAYPTAAWATTWREQVLLNAEGMGMKAEGEQLIKDTEAMVNDKLSKYPQINGKKVVWVNFSAEDLSKLHIYTPVDSRVAFLYELGMVYPESITSQITDPTSYSLSLSSENVEALYDADLIVGYGNDELLKTLQADSLLGTIPAVERGSVAFIDSDTPLVAAGTPNPLSIAYTIDDYLALIGGAIDKIK</sequence>
<dbReference type="PANTHER" id="PTHR30532">
    <property type="entry name" value="IRON III DICITRATE-BINDING PERIPLASMIC PROTEIN"/>
    <property type="match status" value="1"/>
</dbReference>
<organism evidence="7 8">
    <name type="scientific">Paenibacillus tritici</name>
    <dbReference type="NCBI Taxonomy" id="1873425"/>
    <lineage>
        <taxon>Bacteria</taxon>
        <taxon>Bacillati</taxon>
        <taxon>Bacillota</taxon>
        <taxon>Bacilli</taxon>
        <taxon>Bacillales</taxon>
        <taxon>Paenibacillaceae</taxon>
        <taxon>Paenibacillus</taxon>
    </lineage>
</organism>
<keyword evidence="4 5" id="KW-0732">Signal</keyword>
<comment type="caution">
    <text evidence="7">The sequence shown here is derived from an EMBL/GenBank/DDBJ whole genome shotgun (WGS) entry which is preliminary data.</text>
</comment>
<dbReference type="Proteomes" id="UP000711047">
    <property type="component" value="Unassembled WGS sequence"/>
</dbReference>
<evidence type="ECO:0000256" key="3">
    <source>
        <dbReference type="ARBA" id="ARBA00022448"/>
    </source>
</evidence>
<dbReference type="SUPFAM" id="SSF53807">
    <property type="entry name" value="Helical backbone' metal receptor"/>
    <property type="match status" value="1"/>
</dbReference>
<protein>
    <submittedName>
        <fullName evidence="7">Iron-siderophore ABC transporter substrate-binding protein</fullName>
    </submittedName>
</protein>
<feature type="domain" description="Fe/B12 periplasmic-binding" evidence="6">
    <location>
        <begin position="81"/>
        <end position="359"/>
    </location>
</feature>
<evidence type="ECO:0000256" key="1">
    <source>
        <dbReference type="ARBA" id="ARBA00004196"/>
    </source>
</evidence>
<dbReference type="Pfam" id="PF01497">
    <property type="entry name" value="Peripla_BP_2"/>
    <property type="match status" value="1"/>
</dbReference>
<gene>
    <name evidence="7" type="ORF">HQN87_13775</name>
</gene>
<dbReference type="EMBL" id="JABMKX010000007">
    <property type="protein sequence ID" value="NQX46406.1"/>
    <property type="molecule type" value="Genomic_DNA"/>
</dbReference>
<name>A0ABX2DP14_9BACL</name>
<evidence type="ECO:0000259" key="6">
    <source>
        <dbReference type="PROSITE" id="PS50983"/>
    </source>
</evidence>
<evidence type="ECO:0000313" key="8">
    <source>
        <dbReference type="Proteomes" id="UP000711047"/>
    </source>
</evidence>
<keyword evidence="8" id="KW-1185">Reference proteome</keyword>
<dbReference type="PROSITE" id="PS51257">
    <property type="entry name" value="PROKAR_LIPOPROTEIN"/>
    <property type="match status" value="1"/>
</dbReference>
<accession>A0ABX2DP14</accession>
<keyword evidence="3" id="KW-0813">Transport</keyword>